<dbReference type="Proteomes" id="UP000694553">
    <property type="component" value="Unassembled WGS sequence"/>
</dbReference>
<reference evidence="2" key="2">
    <citation type="submission" date="2025-08" db="UniProtKB">
        <authorList>
            <consortium name="Ensembl"/>
        </authorList>
    </citation>
    <scope>IDENTIFICATION</scope>
</reference>
<keyword evidence="3" id="KW-1185">Reference proteome</keyword>
<name>A0A8U7M7U7_CORMO</name>
<organism evidence="2 3">
    <name type="scientific">Corvus moneduloides</name>
    <name type="common">New Caledonian crow</name>
    <dbReference type="NCBI Taxonomy" id="1196302"/>
    <lineage>
        <taxon>Eukaryota</taxon>
        <taxon>Metazoa</taxon>
        <taxon>Chordata</taxon>
        <taxon>Craniata</taxon>
        <taxon>Vertebrata</taxon>
        <taxon>Euteleostomi</taxon>
        <taxon>Archelosauria</taxon>
        <taxon>Archosauria</taxon>
        <taxon>Dinosauria</taxon>
        <taxon>Saurischia</taxon>
        <taxon>Theropoda</taxon>
        <taxon>Coelurosauria</taxon>
        <taxon>Aves</taxon>
        <taxon>Neognathae</taxon>
        <taxon>Neoaves</taxon>
        <taxon>Telluraves</taxon>
        <taxon>Australaves</taxon>
        <taxon>Passeriformes</taxon>
        <taxon>Corvoidea</taxon>
        <taxon>Corvidae</taxon>
        <taxon>Corvus</taxon>
    </lineage>
</organism>
<sequence length="158" mass="16619">MGDGAAAPVNCASKLCLSHRLAGASSCGPASAEPTTPSPGRAGSPRALPVPVALTERGTSPSCHRPSCHRPGCHRPSCHRPGCHRPGCHRPSCHRPELPPPRAVTAPSCHRPGCHRPSCHRPGCHRPSCHPKQQQASSCEQFSVVWSLVLVDSLFCGT</sequence>
<feature type="region of interest" description="Disordered" evidence="1">
    <location>
        <begin position="25"/>
        <end position="47"/>
    </location>
</feature>
<dbReference type="Ensembl" id="ENSCMUT00000033585.1">
    <property type="protein sequence ID" value="ENSCMUP00000034234.1"/>
    <property type="gene ID" value="ENSCMUG00000017405.1"/>
</dbReference>
<evidence type="ECO:0000313" key="2">
    <source>
        <dbReference type="Ensembl" id="ENSCMUP00000034234.1"/>
    </source>
</evidence>
<evidence type="ECO:0000313" key="3">
    <source>
        <dbReference type="Proteomes" id="UP000694553"/>
    </source>
</evidence>
<accession>A0A8U7M7U7</accession>
<dbReference type="AlphaFoldDB" id="A0A8U7M7U7"/>
<protein>
    <submittedName>
        <fullName evidence="2">Uncharacterized protein</fullName>
    </submittedName>
</protein>
<proteinExistence type="predicted"/>
<reference evidence="2" key="3">
    <citation type="submission" date="2025-09" db="UniProtKB">
        <authorList>
            <consortium name="Ensembl"/>
        </authorList>
    </citation>
    <scope>IDENTIFICATION</scope>
</reference>
<reference evidence="3" key="1">
    <citation type="submission" date="2019-10" db="EMBL/GenBank/DDBJ databases">
        <title>Corvus moneduloides (New Caledonian crow) genome, bCorMon1, primary haplotype.</title>
        <authorList>
            <person name="Rutz C."/>
            <person name="Fungtammasan C."/>
            <person name="Mountcastle J."/>
            <person name="Formenti G."/>
            <person name="Chow W."/>
            <person name="Howe K."/>
            <person name="Steele M.P."/>
            <person name="Fernandes J."/>
            <person name="Gilbert M.T.P."/>
            <person name="Fedrigo O."/>
            <person name="Jarvis E.D."/>
            <person name="Gemmell N."/>
        </authorList>
    </citation>
    <scope>NUCLEOTIDE SEQUENCE [LARGE SCALE GENOMIC DNA]</scope>
</reference>
<evidence type="ECO:0000256" key="1">
    <source>
        <dbReference type="SAM" id="MobiDB-lite"/>
    </source>
</evidence>